<gene>
    <name evidence="12 16" type="primary">lexA</name>
    <name evidence="16" type="ORF">WKV44_01810</name>
</gene>
<evidence type="ECO:0000256" key="3">
    <source>
        <dbReference type="ARBA" id="ARBA00022705"/>
    </source>
</evidence>
<keyword evidence="10 12" id="KW-0234">DNA repair</keyword>
<dbReference type="InterPro" id="IPR050077">
    <property type="entry name" value="LexA_repressor"/>
</dbReference>
<keyword evidence="5 12" id="KW-0378">Hydrolase</keyword>
<evidence type="ECO:0000256" key="6">
    <source>
        <dbReference type="ARBA" id="ARBA00022813"/>
    </source>
</evidence>
<dbReference type="InterPro" id="IPR006197">
    <property type="entry name" value="Peptidase_S24_LexA"/>
</dbReference>
<dbReference type="CDD" id="cd06529">
    <property type="entry name" value="S24_LexA-like"/>
    <property type="match status" value="1"/>
</dbReference>
<dbReference type="EMBL" id="JBCHKQ010000001">
    <property type="protein sequence ID" value="MEM5947270.1"/>
    <property type="molecule type" value="Genomic_DNA"/>
</dbReference>
<evidence type="ECO:0000256" key="7">
    <source>
        <dbReference type="ARBA" id="ARBA00023015"/>
    </source>
</evidence>
<keyword evidence="6 12" id="KW-0068">Autocatalytic cleavage</keyword>
<feature type="active site" description="For autocatalytic cleavage activity" evidence="12">
    <location>
        <position position="160"/>
    </location>
</feature>
<evidence type="ECO:0000256" key="12">
    <source>
        <dbReference type="HAMAP-Rule" id="MF_00015"/>
    </source>
</evidence>
<keyword evidence="11 12" id="KW-0742">SOS response</keyword>
<evidence type="ECO:0000256" key="11">
    <source>
        <dbReference type="ARBA" id="ARBA00023236"/>
    </source>
</evidence>
<comment type="function">
    <text evidence="12">Represses a number of genes involved in the response to DNA damage (SOS response), including recA and lexA. In the presence of single-stranded DNA, RecA interacts with LexA causing an autocatalytic cleavage which disrupts the DNA-binding part of LexA, leading to derepression of the SOS regulon and eventually DNA repair.</text>
</comment>
<dbReference type="Gene3D" id="2.10.109.10">
    <property type="entry name" value="Umud Fragment, subunit A"/>
    <property type="match status" value="1"/>
</dbReference>
<dbReference type="PANTHER" id="PTHR33516">
    <property type="entry name" value="LEXA REPRESSOR"/>
    <property type="match status" value="1"/>
</dbReference>
<organism evidence="16 17">
    <name type="scientific">Rarispira pelagica</name>
    <dbReference type="NCBI Taxonomy" id="3141764"/>
    <lineage>
        <taxon>Bacteria</taxon>
        <taxon>Pseudomonadati</taxon>
        <taxon>Spirochaetota</taxon>
        <taxon>Spirochaetia</taxon>
        <taxon>Winmispirales</taxon>
        <taxon>Winmispiraceae</taxon>
        <taxon>Rarispira</taxon>
    </lineage>
</organism>
<evidence type="ECO:0000256" key="9">
    <source>
        <dbReference type="ARBA" id="ARBA00023163"/>
    </source>
</evidence>
<dbReference type="InterPro" id="IPR036388">
    <property type="entry name" value="WH-like_DNA-bd_sf"/>
</dbReference>
<dbReference type="SUPFAM" id="SSF46785">
    <property type="entry name" value="Winged helix' DNA-binding domain"/>
    <property type="match status" value="1"/>
</dbReference>
<evidence type="ECO:0000256" key="10">
    <source>
        <dbReference type="ARBA" id="ARBA00023204"/>
    </source>
</evidence>
<comment type="subunit">
    <text evidence="12">Homodimer.</text>
</comment>
<evidence type="ECO:0000256" key="5">
    <source>
        <dbReference type="ARBA" id="ARBA00022801"/>
    </source>
</evidence>
<evidence type="ECO:0000256" key="13">
    <source>
        <dbReference type="RuleBase" id="RU003991"/>
    </source>
</evidence>
<evidence type="ECO:0000259" key="14">
    <source>
        <dbReference type="Pfam" id="PF00717"/>
    </source>
</evidence>
<dbReference type="HAMAP" id="MF_00015">
    <property type="entry name" value="LexA"/>
    <property type="match status" value="1"/>
</dbReference>
<dbReference type="PRINTS" id="PR00726">
    <property type="entry name" value="LEXASERPTASE"/>
</dbReference>
<dbReference type="Proteomes" id="UP001466331">
    <property type="component" value="Unassembled WGS sequence"/>
</dbReference>
<evidence type="ECO:0000256" key="4">
    <source>
        <dbReference type="ARBA" id="ARBA00022763"/>
    </source>
</evidence>
<comment type="caution">
    <text evidence="12">Lacks conserved residue(s) required for the propagation of feature annotation.</text>
</comment>
<feature type="site" description="Cleavage; by autolysis" evidence="12">
    <location>
        <begin position="86"/>
        <end position="87"/>
    </location>
</feature>
<dbReference type="InterPro" id="IPR036286">
    <property type="entry name" value="LexA/Signal_pep-like_sf"/>
</dbReference>
<dbReference type="GO" id="GO:0004252">
    <property type="term" value="F:serine-type endopeptidase activity"/>
    <property type="evidence" value="ECO:0007669"/>
    <property type="project" value="UniProtKB-EC"/>
</dbReference>
<keyword evidence="2 12" id="KW-0678">Repressor</keyword>
<evidence type="ECO:0000259" key="15">
    <source>
        <dbReference type="Pfam" id="PF01726"/>
    </source>
</evidence>
<evidence type="ECO:0000313" key="17">
    <source>
        <dbReference type="Proteomes" id="UP001466331"/>
    </source>
</evidence>
<keyword evidence="8 12" id="KW-0238">DNA-binding</keyword>
<dbReference type="Pfam" id="PF00717">
    <property type="entry name" value="Peptidase_S24"/>
    <property type="match status" value="1"/>
</dbReference>
<dbReference type="InterPro" id="IPR006199">
    <property type="entry name" value="LexA_DNA-bd_dom"/>
</dbReference>
<dbReference type="RefSeq" id="WP_420068719.1">
    <property type="nucleotide sequence ID" value="NZ_JBCHKQ010000001.1"/>
</dbReference>
<comment type="similarity">
    <text evidence="1 12 13">Belongs to the peptidase S24 family.</text>
</comment>
<dbReference type="InterPro" id="IPR036390">
    <property type="entry name" value="WH_DNA-bd_sf"/>
</dbReference>
<dbReference type="NCBIfam" id="TIGR00498">
    <property type="entry name" value="lexA"/>
    <property type="match status" value="1"/>
</dbReference>
<dbReference type="InterPro" id="IPR039418">
    <property type="entry name" value="LexA-like"/>
</dbReference>
<dbReference type="EC" id="3.4.21.88" evidence="12"/>
<feature type="domain" description="LexA repressor DNA-binding" evidence="15">
    <location>
        <begin position="3"/>
        <end position="65"/>
    </location>
</feature>
<accession>A0ABU9U9C2</accession>
<keyword evidence="9 12" id="KW-0804">Transcription</keyword>
<keyword evidence="17" id="KW-1185">Reference proteome</keyword>
<evidence type="ECO:0000256" key="2">
    <source>
        <dbReference type="ARBA" id="ARBA00022491"/>
    </source>
</evidence>
<dbReference type="Pfam" id="PF01726">
    <property type="entry name" value="LexA_DNA_bind"/>
    <property type="match status" value="1"/>
</dbReference>
<feature type="domain" description="Peptidase S24/S26A/S26B/S26C" evidence="14">
    <location>
        <begin position="79"/>
        <end position="193"/>
    </location>
</feature>
<dbReference type="PANTHER" id="PTHR33516:SF2">
    <property type="entry name" value="LEXA REPRESSOR-RELATED"/>
    <property type="match status" value="1"/>
</dbReference>
<feature type="active site" description="For autocatalytic cleavage activity" evidence="12">
    <location>
        <position position="123"/>
    </location>
</feature>
<protein>
    <recommendedName>
        <fullName evidence="12">LexA repressor</fullName>
        <ecNumber evidence="12">3.4.21.88</ecNumber>
    </recommendedName>
</protein>
<comment type="caution">
    <text evidence="16">The sequence shown here is derived from an EMBL/GenBank/DDBJ whole genome shotgun (WGS) entry which is preliminary data.</text>
</comment>
<evidence type="ECO:0000256" key="1">
    <source>
        <dbReference type="ARBA" id="ARBA00007484"/>
    </source>
</evidence>
<keyword evidence="3 12" id="KW-0235">DNA replication</keyword>
<sequence length="200" mass="22805">MKKELSSRQKEVFGYIMSYKTMHGFSPTYREIAEHFSINERAAYEVVKALEKKEYIKRYSNKSRAIDIIEETPSFVSIPLIGSIAAGKPIFAEENMEEKINLPETMLPRGGGQFFALRVKGDSMEERGILDGDTAIIKKQDTAENGDIVAALIEDYATLKVFYKEKHRVRLEAANPKYHPIYTSSLKILGKLIFLVRQYG</sequence>
<evidence type="ECO:0000256" key="8">
    <source>
        <dbReference type="ARBA" id="ARBA00023125"/>
    </source>
</evidence>
<comment type="catalytic activity">
    <reaction evidence="12">
        <text>Hydrolysis of Ala-|-Gly bond in repressor LexA.</text>
        <dbReference type="EC" id="3.4.21.88"/>
    </reaction>
</comment>
<evidence type="ECO:0000313" key="16">
    <source>
        <dbReference type="EMBL" id="MEM5947270.1"/>
    </source>
</evidence>
<dbReference type="SUPFAM" id="SSF51306">
    <property type="entry name" value="LexA/Signal peptidase"/>
    <property type="match status" value="1"/>
</dbReference>
<dbReference type="InterPro" id="IPR015927">
    <property type="entry name" value="Peptidase_S24_S26A/B/C"/>
</dbReference>
<reference evidence="16 17" key="1">
    <citation type="submission" date="2024-03" db="EMBL/GenBank/DDBJ databases">
        <title>Ignisphaera cupida sp. nov., a hyperthermophilic hydrolytic archaeon from a hot spring of Kamchatka, and proposal of Ignisphaeraceae fam. nov.</title>
        <authorList>
            <person name="Podosokorskaya O.A."/>
            <person name="Elcheninov A.G."/>
            <person name="Maltseva A.I."/>
            <person name="Zayulina K.S."/>
            <person name="Novikov A."/>
            <person name="Merkel A.Y."/>
        </authorList>
    </citation>
    <scope>NUCLEOTIDE SEQUENCE [LARGE SCALE GENOMIC DNA]</scope>
    <source>
        <strain evidence="16 17">38H-sp</strain>
    </source>
</reference>
<dbReference type="Gene3D" id="1.10.10.10">
    <property type="entry name" value="Winged helix-like DNA-binding domain superfamily/Winged helix DNA-binding domain"/>
    <property type="match status" value="1"/>
</dbReference>
<name>A0ABU9U9C2_9SPIR</name>
<keyword evidence="7 12" id="KW-0805">Transcription regulation</keyword>
<dbReference type="InterPro" id="IPR006200">
    <property type="entry name" value="LexA"/>
</dbReference>
<proteinExistence type="inferred from homology"/>
<keyword evidence="4 12" id="KW-0227">DNA damage</keyword>